<feature type="region of interest" description="Disordered" evidence="1">
    <location>
        <begin position="74"/>
        <end position="130"/>
    </location>
</feature>
<evidence type="ECO:0000313" key="3">
    <source>
        <dbReference type="EMBL" id="VUC25823.1"/>
    </source>
</evidence>
<accession>A0ABY6U689</accession>
<organism evidence="3 4">
    <name type="scientific">Bionectria ochroleuca</name>
    <name type="common">Gliocladium roseum</name>
    <dbReference type="NCBI Taxonomy" id="29856"/>
    <lineage>
        <taxon>Eukaryota</taxon>
        <taxon>Fungi</taxon>
        <taxon>Dikarya</taxon>
        <taxon>Ascomycota</taxon>
        <taxon>Pezizomycotina</taxon>
        <taxon>Sordariomycetes</taxon>
        <taxon>Hypocreomycetidae</taxon>
        <taxon>Hypocreales</taxon>
        <taxon>Bionectriaceae</taxon>
        <taxon>Clonostachys</taxon>
    </lineage>
</organism>
<dbReference type="Proteomes" id="UP000766486">
    <property type="component" value="Unassembled WGS sequence"/>
</dbReference>
<sequence length="130" mass="14730">MRFNLLLVAAGFATSAFAQSYNYARDADYYNAIEERDYYNSKVAQFVRSLDDDQIESLLRRDWKKKISSVVKLNSGKNKPKTPGGKDNIAKGAYDTLKHKVTKPKTNPVPHPKYDKSGKQTNDGRKLALE</sequence>
<proteinExistence type="predicted"/>
<evidence type="ECO:0000256" key="2">
    <source>
        <dbReference type="SAM" id="SignalP"/>
    </source>
</evidence>
<keyword evidence="4" id="KW-1185">Reference proteome</keyword>
<feature type="signal peptide" evidence="2">
    <location>
        <begin position="1"/>
        <end position="18"/>
    </location>
</feature>
<protein>
    <submittedName>
        <fullName evidence="3">Uncharacterized protein</fullName>
    </submittedName>
</protein>
<feature type="compositionally biased region" description="Basic and acidic residues" evidence="1">
    <location>
        <begin position="112"/>
        <end position="130"/>
    </location>
</feature>
<comment type="caution">
    <text evidence="3">The sequence shown here is derived from an EMBL/GenBank/DDBJ whole genome shotgun (WGS) entry which is preliminary data.</text>
</comment>
<dbReference type="EMBL" id="CABFNS010000741">
    <property type="protein sequence ID" value="VUC25823.1"/>
    <property type="molecule type" value="Genomic_DNA"/>
</dbReference>
<evidence type="ECO:0000313" key="4">
    <source>
        <dbReference type="Proteomes" id="UP000766486"/>
    </source>
</evidence>
<gene>
    <name evidence="3" type="ORF">CLO192961_LOCUS176429</name>
</gene>
<reference evidence="3 4" key="1">
    <citation type="submission" date="2019-06" db="EMBL/GenBank/DDBJ databases">
        <authorList>
            <person name="Broberg M."/>
        </authorList>
    </citation>
    <scope>NUCLEOTIDE SEQUENCE [LARGE SCALE GENOMIC DNA]</scope>
</reference>
<feature type="chain" id="PRO_5046093956" evidence="2">
    <location>
        <begin position="19"/>
        <end position="130"/>
    </location>
</feature>
<evidence type="ECO:0000256" key="1">
    <source>
        <dbReference type="SAM" id="MobiDB-lite"/>
    </source>
</evidence>
<keyword evidence="2" id="KW-0732">Signal</keyword>
<name>A0ABY6U689_BIOOC</name>